<dbReference type="PANTHER" id="PTHR47725:SF2">
    <property type="entry name" value="UBIQUITIN-LIKE DOMAIN-CONTAINING PROTEIN"/>
    <property type="match status" value="1"/>
</dbReference>
<proteinExistence type="predicted"/>
<dbReference type="STRING" id="35128.B8C452"/>
<feature type="compositionally biased region" description="Basic and acidic residues" evidence="1">
    <location>
        <begin position="96"/>
        <end position="106"/>
    </location>
</feature>
<dbReference type="AlphaFoldDB" id="B8C452"/>
<evidence type="ECO:0000313" key="2">
    <source>
        <dbReference type="EMBL" id="EED91660.1"/>
    </source>
</evidence>
<evidence type="ECO:0008006" key="4">
    <source>
        <dbReference type="Google" id="ProtNLM"/>
    </source>
</evidence>
<feature type="region of interest" description="Disordered" evidence="1">
    <location>
        <begin position="92"/>
        <end position="117"/>
    </location>
</feature>
<feature type="region of interest" description="Disordered" evidence="1">
    <location>
        <begin position="137"/>
        <end position="161"/>
    </location>
</feature>
<dbReference type="PaxDb" id="35128-Thaps6375"/>
<accession>B8C452</accession>
<gene>
    <name evidence="2" type="ORF">THAPSDRAFT_6375</name>
</gene>
<dbReference type="eggNOG" id="ENOG502REVJ">
    <property type="taxonomic scope" value="Eukaryota"/>
</dbReference>
<dbReference type="PANTHER" id="PTHR47725">
    <property type="entry name" value="OS03G0364000 PROTEIN"/>
    <property type="match status" value="1"/>
</dbReference>
<protein>
    <recommendedName>
        <fullName evidence="4">Ubiquitin-like domain-containing protein</fullName>
    </recommendedName>
</protein>
<dbReference type="EMBL" id="CM000643">
    <property type="protein sequence ID" value="EED91660.1"/>
    <property type="molecule type" value="Genomic_DNA"/>
</dbReference>
<dbReference type="Gene3D" id="3.10.20.90">
    <property type="entry name" value="Phosphatidylinositol 3-kinase Catalytic Subunit, Chain A, domain 1"/>
    <property type="match status" value="1"/>
</dbReference>
<name>B8C452_THAPS</name>
<dbReference type="RefSeq" id="XP_002291553.1">
    <property type="nucleotide sequence ID" value="XM_002291517.1"/>
</dbReference>
<dbReference type="InParanoid" id="B8C452"/>
<evidence type="ECO:0000313" key="3">
    <source>
        <dbReference type="Proteomes" id="UP000001449"/>
    </source>
</evidence>
<keyword evidence="3" id="KW-1185">Reference proteome</keyword>
<dbReference type="KEGG" id="tps:THAPSDRAFT_6375"/>
<dbReference type="SUPFAM" id="SSF54236">
    <property type="entry name" value="Ubiquitin-like"/>
    <property type="match status" value="1"/>
</dbReference>
<organism evidence="2 3">
    <name type="scientific">Thalassiosira pseudonana</name>
    <name type="common">Marine diatom</name>
    <name type="synonym">Cyclotella nana</name>
    <dbReference type="NCBI Taxonomy" id="35128"/>
    <lineage>
        <taxon>Eukaryota</taxon>
        <taxon>Sar</taxon>
        <taxon>Stramenopiles</taxon>
        <taxon>Ochrophyta</taxon>
        <taxon>Bacillariophyta</taxon>
        <taxon>Coscinodiscophyceae</taxon>
        <taxon>Thalassiosirophycidae</taxon>
        <taxon>Thalassiosirales</taxon>
        <taxon>Thalassiosiraceae</taxon>
        <taxon>Thalassiosira</taxon>
    </lineage>
</organism>
<dbReference type="InterPro" id="IPR029071">
    <property type="entry name" value="Ubiquitin-like_domsf"/>
</dbReference>
<reference evidence="2 3" key="1">
    <citation type="journal article" date="2004" name="Science">
        <title>The genome of the diatom Thalassiosira pseudonana: ecology, evolution, and metabolism.</title>
        <authorList>
            <person name="Armbrust E.V."/>
            <person name="Berges J.A."/>
            <person name="Bowler C."/>
            <person name="Green B.R."/>
            <person name="Martinez D."/>
            <person name="Putnam N.H."/>
            <person name="Zhou S."/>
            <person name="Allen A.E."/>
            <person name="Apt K.E."/>
            <person name="Bechner M."/>
            <person name="Brzezinski M.A."/>
            <person name="Chaal B.K."/>
            <person name="Chiovitti A."/>
            <person name="Davis A.K."/>
            <person name="Demarest M.S."/>
            <person name="Detter J.C."/>
            <person name="Glavina T."/>
            <person name="Goodstein D."/>
            <person name="Hadi M.Z."/>
            <person name="Hellsten U."/>
            <person name="Hildebrand M."/>
            <person name="Jenkins B.D."/>
            <person name="Jurka J."/>
            <person name="Kapitonov V.V."/>
            <person name="Kroger N."/>
            <person name="Lau W.W."/>
            <person name="Lane T.W."/>
            <person name="Larimer F.W."/>
            <person name="Lippmeier J.C."/>
            <person name="Lucas S."/>
            <person name="Medina M."/>
            <person name="Montsant A."/>
            <person name="Obornik M."/>
            <person name="Parker M.S."/>
            <person name="Palenik B."/>
            <person name="Pazour G.J."/>
            <person name="Richardson P.M."/>
            <person name="Rynearson T.A."/>
            <person name="Saito M.A."/>
            <person name="Schwartz D.C."/>
            <person name="Thamatrakoln K."/>
            <person name="Valentin K."/>
            <person name="Vardi A."/>
            <person name="Wilkerson F.P."/>
            <person name="Rokhsar D.S."/>
        </authorList>
    </citation>
    <scope>NUCLEOTIDE SEQUENCE [LARGE SCALE GENOMIC DNA]</scope>
    <source>
        <strain evidence="2 3">CCMP1335</strain>
    </source>
</reference>
<dbReference type="HOGENOM" id="CLU_1647178_0_0_1"/>
<dbReference type="GeneID" id="7453298"/>
<reference evidence="2 3" key="2">
    <citation type="journal article" date="2008" name="Nature">
        <title>The Phaeodactylum genome reveals the evolutionary history of diatom genomes.</title>
        <authorList>
            <person name="Bowler C."/>
            <person name="Allen A.E."/>
            <person name="Badger J.H."/>
            <person name="Grimwood J."/>
            <person name="Jabbari K."/>
            <person name="Kuo A."/>
            <person name="Maheswari U."/>
            <person name="Martens C."/>
            <person name="Maumus F."/>
            <person name="Otillar R.P."/>
            <person name="Rayko E."/>
            <person name="Salamov A."/>
            <person name="Vandepoele K."/>
            <person name="Beszteri B."/>
            <person name="Gruber A."/>
            <person name="Heijde M."/>
            <person name="Katinka M."/>
            <person name="Mock T."/>
            <person name="Valentin K."/>
            <person name="Verret F."/>
            <person name="Berges J.A."/>
            <person name="Brownlee C."/>
            <person name="Cadoret J.P."/>
            <person name="Chiovitti A."/>
            <person name="Choi C.J."/>
            <person name="Coesel S."/>
            <person name="De Martino A."/>
            <person name="Detter J.C."/>
            <person name="Durkin C."/>
            <person name="Falciatore A."/>
            <person name="Fournet J."/>
            <person name="Haruta M."/>
            <person name="Huysman M.J."/>
            <person name="Jenkins B.D."/>
            <person name="Jiroutova K."/>
            <person name="Jorgensen R.E."/>
            <person name="Joubert Y."/>
            <person name="Kaplan A."/>
            <person name="Kroger N."/>
            <person name="Kroth P.G."/>
            <person name="La Roche J."/>
            <person name="Lindquist E."/>
            <person name="Lommer M."/>
            <person name="Martin-Jezequel V."/>
            <person name="Lopez P.J."/>
            <person name="Lucas S."/>
            <person name="Mangogna M."/>
            <person name="McGinnis K."/>
            <person name="Medlin L.K."/>
            <person name="Montsant A."/>
            <person name="Oudot-Le Secq M.P."/>
            <person name="Napoli C."/>
            <person name="Obornik M."/>
            <person name="Parker M.S."/>
            <person name="Petit J.L."/>
            <person name="Porcel B.M."/>
            <person name="Poulsen N."/>
            <person name="Robison M."/>
            <person name="Rychlewski L."/>
            <person name="Rynearson T.A."/>
            <person name="Schmutz J."/>
            <person name="Shapiro H."/>
            <person name="Siaut M."/>
            <person name="Stanley M."/>
            <person name="Sussman M.R."/>
            <person name="Taylor A.R."/>
            <person name="Vardi A."/>
            <person name="von Dassow P."/>
            <person name="Vyverman W."/>
            <person name="Willis A."/>
            <person name="Wyrwicz L.S."/>
            <person name="Rokhsar D.S."/>
            <person name="Weissenbach J."/>
            <person name="Armbrust E.V."/>
            <person name="Green B.R."/>
            <person name="Van de Peer Y."/>
            <person name="Grigoriev I.V."/>
        </authorList>
    </citation>
    <scope>NUCLEOTIDE SEQUENCE [LARGE SCALE GENOMIC DNA]</scope>
    <source>
        <strain evidence="2 3">CCMP1335</strain>
    </source>
</reference>
<dbReference type="Proteomes" id="UP000001449">
    <property type="component" value="Chromosome 6"/>
</dbReference>
<sequence>MFAHGLCQIQISRRPSTANKPIQLSKRFPQQRLQHPAMSEGKDYIRVKRRNQTFFIHTTPTDTFHHIKSEISKAMNGQVVPAKMRLYVPTATTTTADKESTGKSEESSPIPDGATLADHEVKNDGVLYLTFVKDWEESGGEDGSVPVDESGWENVDIEKIS</sequence>
<evidence type="ECO:0000256" key="1">
    <source>
        <dbReference type="SAM" id="MobiDB-lite"/>
    </source>
</evidence>